<organism evidence="1 2">
    <name type="scientific">Antrihabitans stalagmiti</name>
    <dbReference type="NCBI Taxonomy" id="2799499"/>
    <lineage>
        <taxon>Bacteria</taxon>
        <taxon>Bacillati</taxon>
        <taxon>Actinomycetota</taxon>
        <taxon>Actinomycetes</taxon>
        <taxon>Mycobacteriales</taxon>
        <taxon>Nocardiaceae</taxon>
        <taxon>Antrihabitans</taxon>
    </lineage>
</organism>
<evidence type="ECO:0000313" key="1">
    <source>
        <dbReference type="EMBL" id="MBJ8338604.1"/>
    </source>
</evidence>
<dbReference type="Proteomes" id="UP000655868">
    <property type="component" value="Unassembled WGS sequence"/>
</dbReference>
<gene>
    <name evidence="1" type="ORF">JGU71_06885</name>
</gene>
<name>A0A934NNS1_9NOCA</name>
<sequence length="454" mass="49744">MSHQIARELAAVGPAGWERLDAVFALTTTGEVVQVFYTVDGASVRVNPPATALAAARQHRDVSSKLGDGPWWRMLLELTNTGAIKVEYDYGDEPFPEDQLFTPETYLADLQQYPRRRLPVWLAAYVGHQGRQLRTPQQAAEQARADRAANVHGVVSVDDFPAFPQMWARWATISAAFVAIRSEWGPRVLPSLGWFEGKDRTGSTLYVLPGGRAVISGGVWDPPALDATYNDGAPMPKFYAGAPDWIANPVLNTRAGNGLLSFCYWWDGGRWYRGESPPAKDFPSAVPGVWTADLVNDIVARLISADPSPELKGAVANLLSAAEAGVVTRGTLTNVFREDEFDVDGAMYQLSIAGVVAVLPEPLSQADAITRVRTFILNSGMDTSNYPLEQLRAQRITVGWMVYVPTRPDEISIGRAIFYIADDGHIERSSSSVAPSVFAAGFEQRYQQRIGSRE</sequence>
<accession>A0A934NNS1</accession>
<protein>
    <submittedName>
        <fullName evidence="1">Uncharacterized protein</fullName>
    </submittedName>
</protein>
<reference evidence="1" key="1">
    <citation type="submission" date="2020-12" db="EMBL/GenBank/DDBJ databases">
        <title>Antrihabitans popcorni sp. nov. and Antrihabitans auranticaus sp. nov., isolated from a larva cave.</title>
        <authorList>
            <person name="Lee S.D."/>
            <person name="Kim I.S."/>
        </authorList>
    </citation>
    <scope>NUCLEOTIDE SEQUENCE</scope>
    <source>
        <strain evidence="1">YC3-6</strain>
    </source>
</reference>
<dbReference type="SUPFAM" id="SSF160424">
    <property type="entry name" value="BH3703-like"/>
    <property type="match status" value="1"/>
</dbReference>
<keyword evidence="2" id="KW-1185">Reference proteome</keyword>
<dbReference type="InterPro" id="IPR036170">
    <property type="entry name" value="YezG-like_sf"/>
</dbReference>
<dbReference type="AlphaFoldDB" id="A0A934NNS1"/>
<evidence type="ECO:0000313" key="2">
    <source>
        <dbReference type="Proteomes" id="UP000655868"/>
    </source>
</evidence>
<proteinExistence type="predicted"/>
<comment type="caution">
    <text evidence="1">The sequence shown here is derived from an EMBL/GenBank/DDBJ whole genome shotgun (WGS) entry which is preliminary data.</text>
</comment>
<dbReference type="EMBL" id="JAEMNV010000002">
    <property type="protein sequence ID" value="MBJ8338604.1"/>
    <property type="molecule type" value="Genomic_DNA"/>
</dbReference>